<dbReference type="EMBL" id="KB097143">
    <property type="protein sequence ID" value="ESN99233.1"/>
    <property type="molecule type" value="Genomic_DNA"/>
</dbReference>
<organism evidence="2 3">
    <name type="scientific">Helobdella robusta</name>
    <name type="common">Californian leech</name>
    <dbReference type="NCBI Taxonomy" id="6412"/>
    <lineage>
        <taxon>Eukaryota</taxon>
        <taxon>Metazoa</taxon>
        <taxon>Spiralia</taxon>
        <taxon>Lophotrochozoa</taxon>
        <taxon>Annelida</taxon>
        <taxon>Clitellata</taxon>
        <taxon>Hirudinea</taxon>
        <taxon>Rhynchobdellida</taxon>
        <taxon>Glossiphoniidae</taxon>
        <taxon>Helobdella</taxon>
    </lineage>
</organism>
<accession>T1ET30</accession>
<dbReference type="EMBL" id="AMQM01001156">
    <property type="status" value="NOT_ANNOTATED_CDS"/>
    <property type="molecule type" value="Genomic_DNA"/>
</dbReference>
<dbReference type="OrthoDB" id="6122312at2759"/>
<dbReference type="CTD" id="20199730"/>
<reference evidence="2" key="3">
    <citation type="submission" date="2015-06" db="UniProtKB">
        <authorList>
            <consortium name="EnsemblMetazoa"/>
        </authorList>
    </citation>
    <scope>IDENTIFICATION</scope>
</reference>
<dbReference type="AlphaFoldDB" id="T1ET30"/>
<dbReference type="KEGG" id="hro:HELRODRAFT_162748"/>
<dbReference type="EMBL" id="AMQM01001157">
    <property type="status" value="NOT_ANNOTATED_CDS"/>
    <property type="molecule type" value="Genomic_DNA"/>
</dbReference>
<keyword evidence="3" id="KW-1185">Reference proteome</keyword>
<dbReference type="InParanoid" id="T1ET30"/>
<dbReference type="GeneID" id="20199730"/>
<name>T1ET30_HELRO</name>
<evidence type="ECO:0000313" key="2">
    <source>
        <dbReference type="EnsemblMetazoa" id="HelroP162748"/>
    </source>
</evidence>
<reference evidence="1 3" key="2">
    <citation type="journal article" date="2013" name="Nature">
        <title>Insights into bilaterian evolution from three spiralian genomes.</title>
        <authorList>
            <person name="Simakov O."/>
            <person name="Marletaz F."/>
            <person name="Cho S.J."/>
            <person name="Edsinger-Gonzales E."/>
            <person name="Havlak P."/>
            <person name="Hellsten U."/>
            <person name="Kuo D.H."/>
            <person name="Larsson T."/>
            <person name="Lv J."/>
            <person name="Arendt D."/>
            <person name="Savage R."/>
            <person name="Osoegawa K."/>
            <person name="de Jong P."/>
            <person name="Grimwood J."/>
            <person name="Chapman J.A."/>
            <person name="Shapiro H."/>
            <person name="Aerts A."/>
            <person name="Otillar R.P."/>
            <person name="Terry A.Y."/>
            <person name="Boore J.L."/>
            <person name="Grigoriev I.V."/>
            <person name="Lindberg D.R."/>
            <person name="Seaver E.C."/>
            <person name="Weisblat D.A."/>
            <person name="Putnam N.H."/>
            <person name="Rokhsar D.S."/>
        </authorList>
    </citation>
    <scope>NUCLEOTIDE SEQUENCE</scope>
</reference>
<evidence type="ECO:0000313" key="3">
    <source>
        <dbReference type="Proteomes" id="UP000015101"/>
    </source>
</evidence>
<dbReference type="RefSeq" id="XP_009023106.1">
    <property type="nucleotide sequence ID" value="XM_009024858.1"/>
</dbReference>
<protein>
    <submittedName>
        <fullName evidence="1 2">Uncharacterized protein</fullName>
    </submittedName>
</protein>
<dbReference type="Proteomes" id="UP000015101">
    <property type="component" value="Unassembled WGS sequence"/>
</dbReference>
<dbReference type="EnsemblMetazoa" id="HelroT162748">
    <property type="protein sequence ID" value="HelroP162748"/>
    <property type="gene ID" value="HelroG162748"/>
</dbReference>
<dbReference type="HOGENOM" id="CLU_967341_0_0_1"/>
<gene>
    <name evidence="2" type="primary">20199730</name>
    <name evidence="1" type="ORF">HELRODRAFT_162748</name>
</gene>
<reference evidence="3" key="1">
    <citation type="submission" date="2012-12" db="EMBL/GenBank/DDBJ databases">
        <authorList>
            <person name="Hellsten U."/>
            <person name="Grimwood J."/>
            <person name="Chapman J.A."/>
            <person name="Shapiro H."/>
            <person name="Aerts A."/>
            <person name="Otillar R.P."/>
            <person name="Terry A.Y."/>
            <person name="Boore J.L."/>
            <person name="Simakov O."/>
            <person name="Marletaz F."/>
            <person name="Cho S.-J."/>
            <person name="Edsinger-Gonzales E."/>
            <person name="Havlak P."/>
            <person name="Kuo D.-H."/>
            <person name="Larsson T."/>
            <person name="Lv J."/>
            <person name="Arendt D."/>
            <person name="Savage R."/>
            <person name="Osoegawa K."/>
            <person name="de Jong P."/>
            <person name="Lindberg D.R."/>
            <person name="Seaver E.C."/>
            <person name="Weisblat D.A."/>
            <person name="Putnam N.H."/>
            <person name="Grigoriev I.V."/>
            <person name="Rokhsar D.S."/>
        </authorList>
    </citation>
    <scope>NUCLEOTIDE SEQUENCE</scope>
</reference>
<proteinExistence type="predicted"/>
<sequence length="288" mass="31925">MVNKCAAYGCKSGYKSNAAIDAENKVSFHSYPVNDPELCANDQIINLSLEEILDRLKKETSAPSGYQYQIFENSLVLYEIHFDNCCPHIKSSITIDEQKNISLFNKGREVSKSFVEGIINKKVDTMNQLLIVMARLKNLQTDHAKVTFDEAKAAAKQQLKCCLDSVDDKLSIKEIDDFIDVGIVEDTSIFEAANEIVQQLQSTASFAFSDPADGEACTIYYMSGAVAHSVLHTTRCDYCKEILVDDESICVDVHHLKEQVGGFDGACAAVLWSLILPLVTAMLSRQCN</sequence>
<evidence type="ECO:0000313" key="1">
    <source>
        <dbReference type="EMBL" id="ESN99233.1"/>
    </source>
</evidence>